<dbReference type="PROSITE" id="PS00717">
    <property type="entry name" value="SIGMA54_1"/>
    <property type="match status" value="1"/>
</dbReference>
<dbReference type="NCBIfam" id="TIGR02395">
    <property type="entry name" value="rpoN_sigma"/>
    <property type="match status" value="1"/>
</dbReference>
<dbReference type="Pfam" id="PF04552">
    <property type="entry name" value="Sigma54_DBD"/>
    <property type="match status" value="1"/>
</dbReference>
<keyword evidence="5" id="KW-0805">Transcription regulation</keyword>
<comment type="caution">
    <text evidence="11">The sequence shown here is derived from an EMBL/GenBank/DDBJ whole genome shotgun (WGS) entry which is preliminary data.</text>
</comment>
<keyword evidence="2" id="KW-0240">DNA-directed RNA polymerase</keyword>
<reference evidence="11 12" key="1">
    <citation type="submission" date="2021-03" db="EMBL/GenBank/DDBJ databases">
        <title>Genomic Encyclopedia of Type Strains, Phase IV (KMG-IV): sequencing the most valuable type-strain genomes for metagenomic binning, comparative biology and taxonomic classification.</title>
        <authorList>
            <person name="Goeker M."/>
        </authorList>
    </citation>
    <scope>NUCLEOTIDE SEQUENCE [LARGE SCALE GENOMIC DNA]</scope>
    <source>
        <strain evidence="11 12">DSM 21085</strain>
    </source>
</reference>
<keyword evidence="7" id="KW-0238">DNA-binding</keyword>
<dbReference type="EMBL" id="JAGGKK010000001">
    <property type="protein sequence ID" value="MBP1947095.1"/>
    <property type="molecule type" value="Genomic_DNA"/>
</dbReference>
<dbReference type="PIRSF" id="PIRSF000774">
    <property type="entry name" value="RpoN"/>
    <property type="match status" value="1"/>
</dbReference>
<dbReference type="InterPro" id="IPR007634">
    <property type="entry name" value="RNA_pol_sigma_54_DNA-bd"/>
</dbReference>
<sequence>MELGIHQKQTMNLTMTTELRQAIALLQYSTIELSQFIQEQALENPLIEIEEKSLEIRFEDKYQSTYNEPNSNYDGGESINPLDFMAIGDHGQWGNLLEQTQWLQVSDKEQIILRYLILNLDDNGYLPITTSEVADQLAVNEDLVKHSIRILQKLEPIGVGARDLKECLLLQTQEFYPDDSLVTYVIREYLELLADKKWHEISRKLNISLTEVKRIFDCIQTLNPKPCAEISNNSTRYLYPDITIEKSYGAYSISINNSYLPKIQLNQQYMHFLNKKNETSKYIKENYQKYMWLVRSIEQRQNTILKITQVIIEKQQDFLDNGFASLQPLTLKEVAEEIDMHESTVSRAINNKIIRTPNGAHEMGKLFTSKIGQSNGGNSSSTKVKLLLKQLINEEDKYKPHSDQKIADHFKKNNGIMISRRTVAKYREELNILPSSKRKKIV</sequence>
<dbReference type="Pfam" id="PF04963">
    <property type="entry name" value="Sigma54_CBD"/>
    <property type="match status" value="1"/>
</dbReference>
<dbReference type="PANTHER" id="PTHR32248:SF4">
    <property type="entry name" value="RNA POLYMERASE SIGMA-54 FACTOR"/>
    <property type="match status" value="1"/>
</dbReference>
<dbReference type="InterPro" id="IPR038709">
    <property type="entry name" value="RpoN_core-bd_sf"/>
</dbReference>
<dbReference type="InterPro" id="IPR000394">
    <property type="entry name" value="RNA_pol_sigma_54"/>
</dbReference>
<evidence type="ECO:0000256" key="2">
    <source>
        <dbReference type="ARBA" id="ARBA00022478"/>
    </source>
</evidence>
<keyword evidence="12" id="KW-1185">Reference proteome</keyword>
<evidence type="ECO:0000256" key="4">
    <source>
        <dbReference type="ARBA" id="ARBA00022695"/>
    </source>
</evidence>
<comment type="similarity">
    <text evidence="1">Belongs to the sigma-54 factor family.</text>
</comment>
<dbReference type="PROSITE" id="PS00718">
    <property type="entry name" value="SIGMA54_2"/>
    <property type="match status" value="1"/>
</dbReference>
<dbReference type="InterPro" id="IPR007046">
    <property type="entry name" value="RNA_pol_sigma_54_core-bd"/>
</dbReference>
<protein>
    <submittedName>
        <fullName evidence="11">RNA polymerase sigma-54 factor</fullName>
    </submittedName>
</protein>
<evidence type="ECO:0000313" key="11">
    <source>
        <dbReference type="EMBL" id="MBP1947095.1"/>
    </source>
</evidence>
<evidence type="ECO:0000256" key="5">
    <source>
        <dbReference type="ARBA" id="ARBA00023015"/>
    </source>
</evidence>
<keyword evidence="6" id="KW-0731">Sigma factor</keyword>
<feature type="domain" description="RNA polymerase sigma factor 54 core-binding" evidence="10">
    <location>
        <begin position="95"/>
        <end position="269"/>
    </location>
</feature>
<evidence type="ECO:0000259" key="9">
    <source>
        <dbReference type="Pfam" id="PF04552"/>
    </source>
</evidence>
<dbReference type="Gene3D" id="1.10.10.1330">
    <property type="entry name" value="RNA polymerase sigma-54 factor, core-binding domain"/>
    <property type="match status" value="1"/>
</dbReference>
<dbReference type="PRINTS" id="PR00045">
    <property type="entry name" value="SIGMA54FCT"/>
</dbReference>
<evidence type="ECO:0000256" key="3">
    <source>
        <dbReference type="ARBA" id="ARBA00022679"/>
    </source>
</evidence>
<evidence type="ECO:0000259" key="10">
    <source>
        <dbReference type="Pfam" id="PF04963"/>
    </source>
</evidence>
<dbReference type="Proteomes" id="UP001519328">
    <property type="component" value="Unassembled WGS sequence"/>
</dbReference>
<evidence type="ECO:0000256" key="7">
    <source>
        <dbReference type="ARBA" id="ARBA00023125"/>
    </source>
</evidence>
<dbReference type="Gene3D" id="1.10.10.60">
    <property type="entry name" value="Homeodomain-like"/>
    <property type="match status" value="1"/>
</dbReference>
<organism evidence="11 12">
    <name type="scientific">Virgibacillus litoralis</name>
    <dbReference type="NCBI Taxonomy" id="578221"/>
    <lineage>
        <taxon>Bacteria</taxon>
        <taxon>Bacillati</taxon>
        <taxon>Bacillota</taxon>
        <taxon>Bacilli</taxon>
        <taxon>Bacillales</taxon>
        <taxon>Bacillaceae</taxon>
        <taxon>Virgibacillus</taxon>
    </lineage>
</organism>
<evidence type="ECO:0000256" key="1">
    <source>
        <dbReference type="ARBA" id="ARBA00008798"/>
    </source>
</evidence>
<evidence type="ECO:0000313" key="12">
    <source>
        <dbReference type="Proteomes" id="UP001519328"/>
    </source>
</evidence>
<keyword evidence="8" id="KW-0804">Transcription</keyword>
<name>A0ABS4H863_9BACI</name>
<keyword evidence="4" id="KW-0548">Nucleotidyltransferase</keyword>
<evidence type="ECO:0000256" key="8">
    <source>
        <dbReference type="ARBA" id="ARBA00023163"/>
    </source>
</evidence>
<dbReference type="RefSeq" id="WP_209478767.1">
    <property type="nucleotide sequence ID" value="NZ_JAGGKK010000001.1"/>
</dbReference>
<dbReference type="Pfam" id="PF00309">
    <property type="entry name" value="Sigma54_AID"/>
    <property type="match status" value="1"/>
</dbReference>
<gene>
    <name evidence="11" type="ORF">J2Z82_000018</name>
</gene>
<accession>A0ABS4H863</accession>
<feature type="domain" description="RNA polymerase sigma factor 54 DNA-binding" evidence="9">
    <location>
        <begin position="281"/>
        <end position="440"/>
    </location>
</feature>
<dbReference type="PANTHER" id="PTHR32248">
    <property type="entry name" value="RNA POLYMERASE SIGMA-54 FACTOR"/>
    <property type="match status" value="1"/>
</dbReference>
<proteinExistence type="inferred from homology"/>
<evidence type="ECO:0000256" key="6">
    <source>
        <dbReference type="ARBA" id="ARBA00023082"/>
    </source>
</evidence>
<keyword evidence="3" id="KW-0808">Transferase</keyword>
<dbReference type="PROSITE" id="PS50044">
    <property type="entry name" value="SIGMA54_3"/>
    <property type="match status" value="1"/>
</dbReference>